<dbReference type="Proteomes" id="UP000316626">
    <property type="component" value="Unassembled WGS sequence"/>
</dbReference>
<dbReference type="SUPFAM" id="SSF54593">
    <property type="entry name" value="Glyoxalase/Bleomycin resistance protein/Dihydroxybiphenyl dioxygenase"/>
    <property type="match status" value="2"/>
</dbReference>
<evidence type="ECO:0000259" key="1">
    <source>
        <dbReference type="PROSITE" id="PS51819"/>
    </source>
</evidence>
<dbReference type="InterPro" id="IPR050383">
    <property type="entry name" value="GlyoxalaseI/FosfomycinResist"/>
</dbReference>
<dbReference type="Pfam" id="PF00903">
    <property type="entry name" value="Glyoxalase"/>
    <property type="match status" value="1"/>
</dbReference>
<dbReference type="PROSITE" id="PS51819">
    <property type="entry name" value="VOC"/>
    <property type="match status" value="2"/>
</dbReference>
<evidence type="ECO:0000313" key="2">
    <source>
        <dbReference type="EMBL" id="TQR18430.1"/>
    </source>
</evidence>
<dbReference type="PANTHER" id="PTHR21366">
    <property type="entry name" value="GLYOXALASE FAMILY PROTEIN"/>
    <property type="match status" value="1"/>
</dbReference>
<feature type="domain" description="VOC" evidence="1">
    <location>
        <begin position="8"/>
        <end position="118"/>
    </location>
</feature>
<name>A0A544TLZ7_9BACI</name>
<gene>
    <name evidence="2" type="ORF">FG384_15960</name>
</gene>
<dbReference type="OrthoDB" id="317332at2"/>
<dbReference type="Gene3D" id="3.10.180.10">
    <property type="entry name" value="2,3-Dihydroxybiphenyl 1,2-Dioxygenase, domain 1"/>
    <property type="match status" value="2"/>
</dbReference>
<dbReference type="InterPro" id="IPR004360">
    <property type="entry name" value="Glyas_Fos-R_dOase_dom"/>
</dbReference>
<evidence type="ECO:0000313" key="3">
    <source>
        <dbReference type="Proteomes" id="UP000316626"/>
    </source>
</evidence>
<protein>
    <recommendedName>
        <fullName evidence="1">VOC domain-containing protein</fullName>
    </recommendedName>
</protein>
<dbReference type="AlphaFoldDB" id="A0A544TLZ7"/>
<keyword evidence="3" id="KW-1185">Reference proteome</keyword>
<accession>A0A544TLZ7</accession>
<dbReference type="CDD" id="cd08343">
    <property type="entry name" value="ED_TypeI_classII_C"/>
    <property type="match status" value="1"/>
</dbReference>
<dbReference type="InterPro" id="IPR029068">
    <property type="entry name" value="Glyas_Bleomycin-R_OHBP_Dase"/>
</dbReference>
<dbReference type="EMBL" id="VDGI01000020">
    <property type="protein sequence ID" value="TQR18430.1"/>
    <property type="molecule type" value="Genomic_DNA"/>
</dbReference>
<feature type="domain" description="VOC" evidence="1">
    <location>
        <begin position="138"/>
        <end position="252"/>
    </location>
</feature>
<proteinExistence type="predicted"/>
<reference evidence="2 3" key="1">
    <citation type="submission" date="2019-06" db="EMBL/GenBank/DDBJ databases">
        <title>Psychrobacillus vulpis sp. nov., a new species isolated from feces of a red fox that inhabits in The Tablas de Daimiel Natural Park, Albacete, Spain.</title>
        <authorList>
            <person name="Rodriguez M."/>
            <person name="Reina J.C."/>
            <person name="Bejar V."/>
            <person name="Llamas I."/>
        </authorList>
    </citation>
    <scope>NUCLEOTIDE SEQUENCE [LARGE SCALE GENOMIC DNA]</scope>
    <source>
        <strain evidence="2 3">Z8</strain>
    </source>
</reference>
<organism evidence="2 3">
    <name type="scientific">Psychrobacillus vulpis</name>
    <dbReference type="NCBI Taxonomy" id="2325572"/>
    <lineage>
        <taxon>Bacteria</taxon>
        <taxon>Bacillati</taxon>
        <taxon>Bacillota</taxon>
        <taxon>Bacilli</taxon>
        <taxon>Bacillales</taxon>
        <taxon>Bacillaceae</taxon>
        <taxon>Psychrobacillus</taxon>
    </lineage>
</organism>
<sequence length="293" mass="33742">MNMFLIDKLQYLVFNTPQIDKMTDYYERILGMIKLDGSPENEVWLGQFSNTPALILRKDTSVSLGEVGLSIVGKAEFEEIIQRLQTKGISYDVSDSDILGKTIRFNDYDGHPLCLYLSSHISLERSNRIPRTGPQLGRIQHVTFASPDPYKLAEFYEEVLNFRISDRVEGGKFVWFRTDEDHHTVAAAAHIEAGLDHYAFELPDWDSFKEWCDHLGEEDVEVIWGPGRHGPGNNLFIFTLDPDGHRIEYSSEMERFRDKHMEYSARIWKESAQTVNLWGVGAPWARNLPELGR</sequence>
<dbReference type="InterPro" id="IPR037523">
    <property type="entry name" value="VOC_core"/>
</dbReference>
<comment type="caution">
    <text evidence="2">The sequence shown here is derived from an EMBL/GenBank/DDBJ whole genome shotgun (WGS) entry which is preliminary data.</text>
</comment>